<sequence>MQTRQDCSELHADLQRVEILDHHDELIASKPDHDVGRSQSGLQPLGQLLQQLVACFMTPGVIDALEVIQIDHANREHAANATRARDCFGQALL</sequence>
<dbReference type="AlphaFoldDB" id="A0A1J5PSB7"/>
<name>A0A1J5PSB7_9ZZZZ</name>
<protein>
    <submittedName>
        <fullName evidence="1">Uncharacterized protein</fullName>
    </submittedName>
</protein>
<gene>
    <name evidence="1" type="ORF">GALL_519680</name>
</gene>
<organism evidence="1">
    <name type="scientific">mine drainage metagenome</name>
    <dbReference type="NCBI Taxonomy" id="410659"/>
    <lineage>
        <taxon>unclassified sequences</taxon>
        <taxon>metagenomes</taxon>
        <taxon>ecological metagenomes</taxon>
    </lineage>
</organism>
<dbReference type="EMBL" id="MLJW01006582">
    <property type="protein sequence ID" value="OIQ66461.1"/>
    <property type="molecule type" value="Genomic_DNA"/>
</dbReference>
<reference evidence="1" key="1">
    <citation type="submission" date="2016-10" db="EMBL/GenBank/DDBJ databases">
        <title>Sequence of Gallionella enrichment culture.</title>
        <authorList>
            <person name="Poehlein A."/>
            <person name="Muehling M."/>
            <person name="Daniel R."/>
        </authorList>
    </citation>
    <scope>NUCLEOTIDE SEQUENCE</scope>
</reference>
<comment type="caution">
    <text evidence="1">The sequence shown here is derived from an EMBL/GenBank/DDBJ whole genome shotgun (WGS) entry which is preliminary data.</text>
</comment>
<proteinExistence type="predicted"/>
<accession>A0A1J5PSB7</accession>
<evidence type="ECO:0000313" key="1">
    <source>
        <dbReference type="EMBL" id="OIQ66461.1"/>
    </source>
</evidence>